<evidence type="ECO:0000256" key="8">
    <source>
        <dbReference type="ARBA" id="ARBA00048679"/>
    </source>
</evidence>
<dbReference type="InterPro" id="IPR000719">
    <property type="entry name" value="Prot_kinase_dom"/>
</dbReference>
<dbReference type="SMART" id="SM01260">
    <property type="entry name" value="LANC_like"/>
    <property type="match status" value="1"/>
</dbReference>
<dbReference type="CDD" id="cd04791">
    <property type="entry name" value="LanC_SerThrkinase"/>
    <property type="match status" value="1"/>
</dbReference>
<evidence type="ECO:0000256" key="7">
    <source>
        <dbReference type="ARBA" id="ARBA00047899"/>
    </source>
</evidence>
<keyword evidence="5" id="KW-0418">Kinase</keyword>
<dbReference type="SMART" id="SM00220">
    <property type="entry name" value="S_TKc"/>
    <property type="match status" value="1"/>
</dbReference>
<feature type="domain" description="Protein kinase" evidence="10">
    <location>
        <begin position="250"/>
        <end position="576"/>
    </location>
</feature>
<evidence type="ECO:0000256" key="5">
    <source>
        <dbReference type="ARBA" id="ARBA00022777"/>
    </source>
</evidence>
<evidence type="ECO:0000256" key="2">
    <source>
        <dbReference type="ARBA" id="ARBA00022527"/>
    </source>
</evidence>
<evidence type="ECO:0000313" key="11">
    <source>
        <dbReference type="EMBL" id="GAA2334128.1"/>
    </source>
</evidence>
<gene>
    <name evidence="11" type="primary">lanKC_1</name>
    <name evidence="11" type="ORF">GCM10010246_17430</name>
</gene>
<dbReference type="InterPro" id="IPR011009">
    <property type="entry name" value="Kinase-like_dom_sf"/>
</dbReference>
<dbReference type="NCBIfam" id="NF038151">
    <property type="entry name" value="lanthi_synth_III"/>
    <property type="match status" value="1"/>
</dbReference>
<dbReference type="PROSITE" id="PS50011">
    <property type="entry name" value="PROTEIN_KINASE_DOM"/>
    <property type="match status" value="1"/>
</dbReference>
<dbReference type="InterPro" id="IPR007822">
    <property type="entry name" value="LANC-like"/>
</dbReference>
<dbReference type="EMBL" id="BAAASD010000005">
    <property type="protein sequence ID" value="GAA2334128.1"/>
    <property type="molecule type" value="Genomic_DNA"/>
</dbReference>
<evidence type="ECO:0000256" key="1">
    <source>
        <dbReference type="ARBA" id="ARBA00012513"/>
    </source>
</evidence>
<dbReference type="Gene3D" id="1.10.510.10">
    <property type="entry name" value="Transferase(Phosphotransferase) domain 1"/>
    <property type="match status" value="1"/>
</dbReference>
<organism evidence="11 12">
    <name type="scientific">Streptomyces cuspidosporus</name>
    <dbReference type="NCBI Taxonomy" id="66882"/>
    <lineage>
        <taxon>Bacteria</taxon>
        <taxon>Bacillati</taxon>
        <taxon>Actinomycetota</taxon>
        <taxon>Actinomycetes</taxon>
        <taxon>Kitasatosporales</taxon>
        <taxon>Streptomycetaceae</taxon>
        <taxon>Streptomyces</taxon>
    </lineage>
</organism>
<keyword evidence="4" id="KW-0547">Nucleotide-binding</keyword>
<keyword evidence="6" id="KW-0067">ATP-binding</keyword>
<dbReference type="InterPro" id="IPR057929">
    <property type="entry name" value="RamC_N"/>
</dbReference>
<accession>A0ABN3FNC6</accession>
<dbReference type="SUPFAM" id="SSF56112">
    <property type="entry name" value="Protein kinase-like (PK-like)"/>
    <property type="match status" value="1"/>
</dbReference>
<dbReference type="InterPro" id="IPR058053">
    <property type="entry name" value="RamC_C"/>
</dbReference>
<evidence type="ECO:0000256" key="4">
    <source>
        <dbReference type="ARBA" id="ARBA00022741"/>
    </source>
</evidence>
<keyword evidence="3" id="KW-0808">Transferase</keyword>
<reference evidence="11 12" key="1">
    <citation type="journal article" date="2019" name="Int. J. Syst. Evol. Microbiol.">
        <title>The Global Catalogue of Microorganisms (GCM) 10K type strain sequencing project: providing services to taxonomists for standard genome sequencing and annotation.</title>
        <authorList>
            <consortium name="The Broad Institute Genomics Platform"/>
            <consortium name="The Broad Institute Genome Sequencing Center for Infectious Disease"/>
            <person name="Wu L."/>
            <person name="Ma J."/>
        </authorList>
    </citation>
    <scope>NUCLEOTIDE SEQUENCE [LARGE SCALE GENOMIC DNA]</scope>
    <source>
        <strain evidence="11 12">JCM 4316</strain>
    </source>
</reference>
<name>A0ABN3FNC6_9ACTN</name>
<dbReference type="PANTHER" id="PTHR24363:SF0">
    <property type="entry name" value="SERINE_THREONINE KINASE LIKE DOMAIN CONTAINING 1"/>
    <property type="match status" value="1"/>
</dbReference>
<dbReference type="Proteomes" id="UP001500253">
    <property type="component" value="Unassembled WGS sequence"/>
</dbReference>
<comment type="caution">
    <text evidence="11">The sequence shown here is derived from an EMBL/GenBank/DDBJ whole genome shotgun (WGS) entry which is preliminary data.</text>
</comment>
<feature type="compositionally biased region" description="Basic and acidic residues" evidence="9">
    <location>
        <begin position="941"/>
        <end position="950"/>
    </location>
</feature>
<dbReference type="PANTHER" id="PTHR24363">
    <property type="entry name" value="SERINE/THREONINE PROTEIN KINASE"/>
    <property type="match status" value="1"/>
</dbReference>
<protein>
    <recommendedName>
        <fullName evidence="1">non-specific serine/threonine protein kinase</fullName>
        <ecNumber evidence="1">2.7.11.1</ecNumber>
    </recommendedName>
</protein>
<dbReference type="Pfam" id="PF00069">
    <property type="entry name" value="Pkinase"/>
    <property type="match status" value="1"/>
</dbReference>
<dbReference type="RefSeq" id="WP_346173881.1">
    <property type="nucleotide sequence ID" value="NZ_BAAASD010000005.1"/>
</dbReference>
<proteinExistence type="predicted"/>
<comment type="catalytic activity">
    <reaction evidence="8">
        <text>L-seryl-[protein] + ATP = O-phospho-L-seryl-[protein] + ADP + H(+)</text>
        <dbReference type="Rhea" id="RHEA:17989"/>
        <dbReference type="Rhea" id="RHEA-COMP:9863"/>
        <dbReference type="Rhea" id="RHEA-COMP:11604"/>
        <dbReference type="ChEBI" id="CHEBI:15378"/>
        <dbReference type="ChEBI" id="CHEBI:29999"/>
        <dbReference type="ChEBI" id="CHEBI:30616"/>
        <dbReference type="ChEBI" id="CHEBI:83421"/>
        <dbReference type="ChEBI" id="CHEBI:456216"/>
        <dbReference type="EC" id="2.7.11.1"/>
    </reaction>
</comment>
<evidence type="ECO:0000256" key="9">
    <source>
        <dbReference type="SAM" id="MobiDB-lite"/>
    </source>
</evidence>
<dbReference type="Pfam" id="PF25816">
    <property type="entry name" value="RamC_N"/>
    <property type="match status" value="1"/>
</dbReference>
<dbReference type="SUPFAM" id="SSF158745">
    <property type="entry name" value="LanC-like"/>
    <property type="match status" value="1"/>
</dbReference>
<keyword evidence="12" id="KW-1185">Reference proteome</keyword>
<dbReference type="InterPro" id="IPR053524">
    <property type="entry name" value="Aerial_hyphae_peptide-synth"/>
</dbReference>
<comment type="catalytic activity">
    <reaction evidence="7">
        <text>L-threonyl-[protein] + ATP = O-phospho-L-threonyl-[protein] + ADP + H(+)</text>
        <dbReference type="Rhea" id="RHEA:46608"/>
        <dbReference type="Rhea" id="RHEA-COMP:11060"/>
        <dbReference type="Rhea" id="RHEA-COMP:11605"/>
        <dbReference type="ChEBI" id="CHEBI:15378"/>
        <dbReference type="ChEBI" id="CHEBI:30013"/>
        <dbReference type="ChEBI" id="CHEBI:30616"/>
        <dbReference type="ChEBI" id="CHEBI:61977"/>
        <dbReference type="ChEBI" id="CHEBI:456216"/>
        <dbReference type="EC" id="2.7.11.1"/>
    </reaction>
</comment>
<dbReference type="Pfam" id="PF05147">
    <property type="entry name" value="LANC_like"/>
    <property type="match status" value="1"/>
</dbReference>
<evidence type="ECO:0000256" key="6">
    <source>
        <dbReference type="ARBA" id="ARBA00022840"/>
    </source>
</evidence>
<feature type="region of interest" description="Disordered" evidence="9">
    <location>
        <begin position="927"/>
        <end position="950"/>
    </location>
</feature>
<dbReference type="Gene3D" id="1.50.10.20">
    <property type="match status" value="1"/>
</dbReference>
<sequence>MDKRYEVFCLADRYFYETPDRLSAGRRAGANSGANSGASSDAFFEAAQRAVPEGWKTFVSGDWLHVNPVLPDGTPRPGRPAQGWKVHVSACLDNAEKAAAKVWDYCVPREIPFKFVPTAHALHLRNSKYAGRGSSGKFATVYPADEAELHTVLKELGELLEGEPGPYILTDLRWQDGPLYVRYGGFAQRYCVDEAAGGGTLVPAIEDPSGKLVPDRRDPAFHVPAWVTLPDFLAPQLAARNATTVADLPYRIEKALHFSNGGGVYVGTDTRSGEKVVLKEARPYAGLASDGADAVTRLEREKAALERLSGLGVAPEVRDWFTLGDHRFLVMDHVAGRTLNSFFARRHPLLAAEPDPAAVADYTRWALRIHGAVEEAVAAVHGRGVVFNDLHMFNIMVSPDESSVMLLDFEAAAHISEGRRQAIAHPGFVAPPDRRGFEVDRYALACLRLALFVPMTTLLVVDRGKAAHLAEVAAALFPLDRAFLDEAVEVIAGAEHGGEGSPVRVGGGAGAVASGGGAGAVANGGPGAAASGGGRVVRGGGASYVPVGPADWPRSRDSMARAIRASATPERDDRLFPGDIGQFADGGGLGVAHGAAGVLHALDLTGAGRYEAGEEWLLKHTAPPPRGTPLGFYDGLAGVAYVLERLGHTDRAVEVIARVLDEKWQRLGPDLHGGLAGLGLTLDHLARATGEAGLRERADEAARLLADALDGAVGGGPGGGGPGGDAAGGRRLTGDRAGLLHGATGPALLFLRLYEHSGDPALLDLAATALRQDLDRCVPDRHGALLVDEGFRTMPYLGAGSVGIGMVLDGWLAHRADEDFEAARAGIVAAASLRYYAQPGLFNGRAGMVLHLGRTTTPRLAPERLAAQIEALGWYAVPYQGHLAFPGEQMMRLSMDLATGTAGCLLALGAACGQPHDGPVGLPFLPPLRRPQGPAPTHGGRIKETHPQGN</sequence>
<evidence type="ECO:0000256" key="3">
    <source>
        <dbReference type="ARBA" id="ARBA00022679"/>
    </source>
</evidence>
<evidence type="ECO:0000313" key="12">
    <source>
        <dbReference type="Proteomes" id="UP001500253"/>
    </source>
</evidence>
<dbReference type="EC" id="2.7.11.1" evidence="1"/>
<keyword evidence="2" id="KW-0723">Serine/threonine-protein kinase</keyword>
<evidence type="ECO:0000259" key="10">
    <source>
        <dbReference type="PROSITE" id="PS50011"/>
    </source>
</evidence>